<evidence type="ECO:0000313" key="3">
    <source>
        <dbReference type="Proteomes" id="UP000078492"/>
    </source>
</evidence>
<evidence type="ECO:0000256" key="1">
    <source>
        <dbReference type="SAM" id="MobiDB-lite"/>
    </source>
</evidence>
<gene>
    <name evidence="2" type="ORF">ALC57_02264</name>
</gene>
<sequence>MARGRSRMSLSDDERKRIKEIQESVAKLKRLVIRGFTGRKLRFKLSPFLFLVYRKPEVVAPPPPPPPSSHPPSPSLHHHRQRASFYSPSSPTPFQLYSRLAEVSL</sequence>
<dbReference type="AlphaFoldDB" id="A0A195EK13"/>
<feature type="compositionally biased region" description="Pro residues" evidence="1">
    <location>
        <begin position="60"/>
        <end position="74"/>
    </location>
</feature>
<protein>
    <submittedName>
        <fullName evidence="2">Uncharacterized protein</fullName>
    </submittedName>
</protein>
<organism evidence="2 3">
    <name type="scientific">Trachymyrmex cornetzi</name>
    <dbReference type="NCBI Taxonomy" id="471704"/>
    <lineage>
        <taxon>Eukaryota</taxon>
        <taxon>Metazoa</taxon>
        <taxon>Ecdysozoa</taxon>
        <taxon>Arthropoda</taxon>
        <taxon>Hexapoda</taxon>
        <taxon>Insecta</taxon>
        <taxon>Pterygota</taxon>
        <taxon>Neoptera</taxon>
        <taxon>Endopterygota</taxon>
        <taxon>Hymenoptera</taxon>
        <taxon>Apocrita</taxon>
        <taxon>Aculeata</taxon>
        <taxon>Formicoidea</taxon>
        <taxon>Formicidae</taxon>
        <taxon>Myrmicinae</taxon>
        <taxon>Trachymyrmex</taxon>
    </lineage>
</organism>
<dbReference type="EMBL" id="KQ978801">
    <property type="protein sequence ID" value="KYN28204.1"/>
    <property type="molecule type" value="Genomic_DNA"/>
</dbReference>
<feature type="region of interest" description="Disordered" evidence="1">
    <location>
        <begin position="60"/>
        <end position="92"/>
    </location>
</feature>
<dbReference type="Proteomes" id="UP000078492">
    <property type="component" value="Unassembled WGS sequence"/>
</dbReference>
<name>A0A195EK13_9HYME</name>
<evidence type="ECO:0000313" key="2">
    <source>
        <dbReference type="EMBL" id="KYN28204.1"/>
    </source>
</evidence>
<reference evidence="2 3" key="1">
    <citation type="submission" date="2015-09" db="EMBL/GenBank/DDBJ databases">
        <title>Trachymyrmex cornetzi WGS genome.</title>
        <authorList>
            <person name="Nygaard S."/>
            <person name="Hu H."/>
            <person name="Boomsma J."/>
            <person name="Zhang G."/>
        </authorList>
    </citation>
    <scope>NUCLEOTIDE SEQUENCE [LARGE SCALE GENOMIC DNA]</scope>
    <source>
        <strain evidence="2">Tcor2-1</strain>
        <tissue evidence="2">Whole body</tissue>
    </source>
</reference>
<keyword evidence="3" id="KW-1185">Reference proteome</keyword>
<accession>A0A195EK13</accession>
<proteinExistence type="predicted"/>